<evidence type="ECO:0000313" key="2">
    <source>
        <dbReference type="Proteomes" id="UP000789901"/>
    </source>
</evidence>
<dbReference type="Proteomes" id="UP000789901">
    <property type="component" value="Unassembled WGS sequence"/>
</dbReference>
<sequence>MSNYLKINIFEKKSINIFSKHREILTKHAYQFIDEIKRLSSELDTLISQINQLQIFNSEYEAKDIIQLRKIESLQSINKLARNKLALAQKDTLTIQKDLSKKESENLSLKSK</sequence>
<comment type="caution">
    <text evidence="1">The sequence shown here is derived from an EMBL/GenBank/DDBJ whole genome shotgun (WGS) entry which is preliminary data.</text>
</comment>
<name>A0ABN7XCU5_GIGMA</name>
<accession>A0ABN7XCU5</accession>
<evidence type="ECO:0000313" key="1">
    <source>
        <dbReference type="EMBL" id="CAG8852717.1"/>
    </source>
</evidence>
<gene>
    <name evidence="1" type="ORF">GMARGA_LOCUS41538</name>
</gene>
<keyword evidence="2" id="KW-1185">Reference proteome</keyword>
<feature type="non-terminal residue" evidence="1">
    <location>
        <position position="112"/>
    </location>
</feature>
<reference evidence="1 2" key="1">
    <citation type="submission" date="2021-06" db="EMBL/GenBank/DDBJ databases">
        <authorList>
            <person name="Kallberg Y."/>
            <person name="Tangrot J."/>
            <person name="Rosling A."/>
        </authorList>
    </citation>
    <scope>NUCLEOTIDE SEQUENCE [LARGE SCALE GENOMIC DNA]</scope>
    <source>
        <strain evidence="1 2">120-4 pot B 10/14</strain>
    </source>
</reference>
<dbReference type="EMBL" id="CAJVQB010115495">
    <property type="protein sequence ID" value="CAG8852717.1"/>
    <property type="molecule type" value="Genomic_DNA"/>
</dbReference>
<proteinExistence type="predicted"/>
<protein>
    <submittedName>
        <fullName evidence="1">20976_t:CDS:1</fullName>
    </submittedName>
</protein>
<organism evidence="1 2">
    <name type="scientific">Gigaspora margarita</name>
    <dbReference type="NCBI Taxonomy" id="4874"/>
    <lineage>
        <taxon>Eukaryota</taxon>
        <taxon>Fungi</taxon>
        <taxon>Fungi incertae sedis</taxon>
        <taxon>Mucoromycota</taxon>
        <taxon>Glomeromycotina</taxon>
        <taxon>Glomeromycetes</taxon>
        <taxon>Diversisporales</taxon>
        <taxon>Gigasporaceae</taxon>
        <taxon>Gigaspora</taxon>
    </lineage>
</organism>